<evidence type="ECO:0000313" key="2">
    <source>
        <dbReference type="Proteomes" id="UP000240419"/>
    </source>
</evidence>
<proteinExistence type="predicted"/>
<protein>
    <submittedName>
        <fullName evidence="1">Uncharacterized protein</fullName>
    </submittedName>
</protein>
<dbReference type="RefSeq" id="WP_106839891.1">
    <property type="nucleotide sequence ID" value="NZ_JBCNIW010000053.1"/>
</dbReference>
<dbReference type="EMBL" id="PXZM01000026">
    <property type="protein sequence ID" value="PSJ93834.1"/>
    <property type="molecule type" value="Genomic_DNA"/>
</dbReference>
<gene>
    <name evidence="1" type="ORF">C7R93_16765</name>
</gene>
<keyword evidence="2" id="KW-1185">Reference proteome</keyword>
<reference evidence="1 2" key="1">
    <citation type="submission" date="2018-03" db="EMBL/GenBank/DDBJ databases">
        <title>Brevisbacillus phylogenomics.</title>
        <authorList>
            <person name="Dunlap C."/>
        </authorList>
    </citation>
    <scope>NUCLEOTIDE SEQUENCE [LARGE SCALE GENOMIC DNA]</scope>
    <source>
        <strain evidence="1 2">NRRL NRS-1210</strain>
    </source>
</reference>
<name>A0A2P7V3M2_9BACL</name>
<dbReference type="Proteomes" id="UP000240419">
    <property type="component" value="Unassembled WGS sequence"/>
</dbReference>
<organism evidence="1 2">
    <name type="scientific">Brevibacillus fortis</name>
    <dbReference type="NCBI Taxonomy" id="2126352"/>
    <lineage>
        <taxon>Bacteria</taxon>
        <taxon>Bacillati</taxon>
        <taxon>Bacillota</taxon>
        <taxon>Bacilli</taxon>
        <taxon>Bacillales</taxon>
        <taxon>Paenibacillaceae</taxon>
        <taxon>Brevibacillus</taxon>
    </lineage>
</organism>
<dbReference type="OrthoDB" id="2944084at2"/>
<dbReference type="AlphaFoldDB" id="A0A2P7V3M2"/>
<comment type="caution">
    <text evidence="1">The sequence shown here is derived from an EMBL/GenBank/DDBJ whole genome shotgun (WGS) entry which is preliminary data.</text>
</comment>
<evidence type="ECO:0000313" key="1">
    <source>
        <dbReference type="EMBL" id="PSJ93834.1"/>
    </source>
</evidence>
<sequence length="184" mass="20126">MPYERQYWTDRLVNTETGETIQDGTRFTARRMNHIEEGIKGIDGIVIKLENRILYLHAKITTGDRTAGNSGIFVDLFDGIQDAVIALDKTRTTIQSTSGSNVAVAQITGFAVGQEVTLASVTSQEERTITAIDPVTRIITLNTAPTGTYTTNAILARSTVEIDTAAKRMRRGTIDTYSVKIAVT</sequence>
<accession>A0A2P7V3M2</accession>